<keyword evidence="1" id="KW-0472">Membrane</keyword>
<accession>A0A0R3K1N0</accession>
<evidence type="ECO:0000313" key="3">
    <source>
        <dbReference type="Proteomes" id="UP000052015"/>
    </source>
</evidence>
<comment type="caution">
    <text evidence="2">The sequence shown here is derived from an EMBL/GenBank/DDBJ whole genome shotgun (WGS) entry which is preliminary data.</text>
</comment>
<dbReference type="OrthoDB" id="9885063at2"/>
<keyword evidence="1" id="KW-0812">Transmembrane</keyword>
<keyword evidence="1" id="KW-1133">Transmembrane helix</keyword>
<proteinExistence type="predicted"/>
<feature type="transmembrane region" description="Helical" evidence="1">
    <location>
        <begin position="12"/>
        <end position="31"/>
    </location>
</feature>
<evidence type="ECO:0000256" key="1">
    <source>
        <dbReference type="SAM" id="Phobius"/>
    </source>
</evidence>
<evidence type="ECO:0000313" key="2">
    <source>
        <dbReference type="EMBL" id="KRQ86191.1"/>
    </source>
</evidence>
<dbReference type="EMBL" id="LKHP01000014">
    <property type="protein sequence ID" value="KRQ86191.1"/>
    <property type="molecule type" value="Genomic_DNA"/>
</dbReference>
<keyword evidence="3" id="KW-1185">Reference proteome</keyword>
<dbReference type="STRING" id="908809.ABG79_02032"/>
<gene>
    <name evidence="2" type="ORF">ABG79_02032</name>
</gene>
<name>A0A0R3K1N0_CALMK</name>
<organism evidence="2 3">
    <name type="scientific">Caloramator mitchellensis</name>
    <dbReference type="NCBI Taxonomy" id="908809"/>
    <lineage>
        <taxon>Bacteria</taxon>
        <taxon>Bacillati</taxon>
        <taxon>Bacillota</taxon>
        <taxon>Clostridia</taxon>
        <taxon>Eubacteriales</taxon>
        <taxon>Clostridiaceae</taxon>
        <taxon>Caloramator</taxon>
    </lineage>
</organism>
<dbReference type="RefSeq" id="WP_057979346.1">
    <property type="nucleotide sequence ID" value="NZ_LKHP01000014.1"/>
</dbReference>
<dbReference type="Proteomes" id="UP000052015">
    <property type="component" value="Unassembled WGS sequence"/>
</dbReference>
<reference evidence="2 3" key="1">
    <citation type="submission" date="2015-09" db="EMBL/GenBank/DDBJ databases">
        <title>Draft genome sequence of a Caloramator mitchellensis, a moderate thermophile from the Great Artesian Basin of Australia.</title>
        <authorList>
            <person name="Patel B.K."/>
        </authorList>
    </citation>
    <scope>NUCLEOTIDE SEQUENCE [LARGE SCALE GENOMIC DNA]</scope>
    <source>
        <strain evidence="2 3">VF08</strain>
    </source>
</reference>
<protein>
    <submittedName>
        <fullName evidence="2">Uncharacterized protein</fullName>
    </submittedName>
</protein>
<dbReference type="AlphaFoldDB" id="A0A0R3K1N0"/>
<sequence>MTLTITPQGVMYFFLSISLVLITVYLVKTLISLNKLLNNVNQVIEENKSNIDESLANVNAITSSAKGKMDFIDKFIKSDETATSKDEVDIFSTISMIITLINELKELLPKRKKHR</sequence>